<reference evidence="2" key="1">
    <citation type="submission" date="2013-04" db="EMBL/GenBank/DDBJ databases">
        <title>Phaseolus vulgaris (BAT93) Pods Tissue cDNA Library Construction and Random Isolation of cDNA Clones for Gene Discovery.</title>
        <authorList>
            <person name="Amelia K."/>
            <person name="Bhore S.J."/>
            <person name="Shah F.H."/>
        </authorList>
    </citation>
    <scope>NUCLEOTIDE SEQUENCE</scope>
    <source>
        <tissue evidence="2">Pod</tissue>
    </source>
</reference>
<name>T2DNM9_PHAVU</name>
<organism evidence="2">
    <name type="scientific">Phaseolus vulgaris</name>
    <name type="common">Kidney bean</name>
    <name type="synonym">French bean</name>
    <dbReference type="NCBI Taxonomy" id="3885"/>
    <lineage>
        <taxon>Eukaryota</taxon>
        <taxon>Viridiplantae</taxon>
        <taxon>Streptophyta</taxon>
        <taxon>Embryophyta</taxon>
        <taxon>Tracheophyta</taxon>
        <taxon>Spermatophyta</taxon>
        <taxon>Magnoliopsida</taxon>
        <taxon>eudicotyledons</taxon>
        <taxon>Gunneridae</taxon>
        <taxon>Pentapetalae</taxon>
        <taxon>rosids</taxon>
        <taxon>fabids</taxon>
        <taxon>Fabales</taxon>
        <taxon>Fabaceae</taxon>
        <taxon>Papilionoideae</taxon>
        <taxon>50 kb inversion clade</taxon>
        <taxon>NPAAA clade</taxon>
        <taxon>indigoferoid/millettioid clade</taxon>
        <taxon>Phaseoleae</taxon>
        <taxon>Phaseolus</taxon>
    </lineage>
</organism>
<dbReference type="AlphaFoldDB" id="T2DNM9"/>
<evidence type="ECO:0000256" key="1">
    <source>
        <dbReference type="SAM" id="Phobius"/>
    </source>
</evidence>
<feature type="transmembrane region" description="Helical" evidence="1">
    <location>
        <begin position="82"/>
        <end position="103"/>
    </location>
</feature>
<proteinExistence type="evidence at transcript level"/>
<keyword evidence="1" id="KW-1133">Transmembrane helix</keyword>
<protein>
    <submittedName>
        <fullName evidence="2">Early nodulin 36B</fullName>
    </submittedName>
</protein>
<accession>T2DNM9</accession>
<keyword evidence="1" id="KW-0812">Transmembrane</keyword>
<dbReference type="EMBL" id="KF033526">
    <property type="protein sequence ID" value="AGV54514.1"/>
    <property type="molecule type" value="mRNA"/>
</dbReference>
<sequence length="125" mass="14013">MALKEEWRIVGEGPHPSHSSSSYSLLMLSLGFSNQQRVYMVTFFTEWHEAEKHSPTVREALATARQTGKSQKGNGLSLIKGSLWLCIDSIVVLLLLLLLLLLLPVECNKQRSPFFEKPATNLCCP</sequence>
<evidence type="ECO:0000313" key="2">
    <source>
        <dbReference type="EMBL" id="AGV54514.1"/>
    </source>
</evidence>
<keyword evidence="1" id="KW-0472">Membrane</keyword>